<reference evidence="2 3" key="1">
    <citation type="journal article" date="2017" name="Biotechnol. Biofuels">
        <title>Differential beta-glucosidase expression as a function of carbon source availability in Talaromyces amestolkiae: a genomic and proteomic approach.</title>
        <authorList>
            <person name="de Eugenio L.I."/>
            <person name="Mendez-Liter J.A."/>
            <person name="Nieto-Dominguez M."/>
            <person name="Alonso L."/>
            <person name="Gil-Munoz J."/>
            <person name="Barriuso J."/>
            <person name="Prieto A."/>
            <person name="Martinez M.J."/>
        </authorList>
    </citation>
    <scope>NUCLEOTIDE SEQUENCE [LARGE SCALE GENOMIC DNA]</scope>
    <source>
        <strain evidence="2 3">CIB</strain>
    </source>
</reference>
<dbReference type="AlphaFoldDB" id="A0A364L1P4"/>
<dbReference type="Pfam" id="PF13577">
    <property type="entry name" value="SnoaL_4"/>
    <property type="match status" value="1"/>
</dbReference>
<name>A0A364L1P4_TALAM</name>
<dbReference type="EMBL" id="MIKG01000010">
    <property type="protein sequence ID" value="RAO69728.1"/>
    <property type="molecule type" value="Genomic_DNA"/>
</dbReference>
<accession>A0A364L1P4</accession>
<protein>
    <recommendedName>
        <fullName evidence="1">SnoaL-like domain-containing protein</fullName>
    </recommendedName>
</protein>
<evidence type="ECO:0000313" key="2">
    <source>
        <dbReference type="EMBL" id="RAO69728.1"/>
    </source>
</evidence>
<dbReference type="CDD" id="cd00531">
    <property type="entry name" value="NTF2_like"/>
    <property type="match status" value="1"/>
</dbReference>
<comment type="caution">
    <text evidence="2">The sequence shown here is derived from an EMBL/GenBank/DDBJ whole genome shotgun (WGS) entry which is preliminary data.</text>
</comment>
<proteinExistence type="predicted"/>
<dbReference type="Gene3D" id="3.10.450.50">
    <property type="match status" value="1"/>
</dbReference>
<dbReference type="Proteomes" id="UP000249363">
    <property type="component" value="Unassembled WGS sequence"/>
</dbReference>
<gene>
    <name evidence="2" type="ORF">BHQ10_005740</name>
</gene>
<keyword evidence="3" id="KW-1185">Reference proteome</keyword>
<organism evidence="2 3">
    <name type="scientific">Talaromyces amestolkiae</name>
    <dbReference type="NCBI Taxonomy" id="1196081"/>
    <lineage>
        <taxon>Eukaryota</taxon>
        <taxon>Fungi</taxon>
        <taxon>Dikarya</taxon>
        <taxon>Ascomycota</taxon>
        <taxon>Pezizomycotina</taxon>
        <taxon>Eurotiomycetes</taxon>
        <taxon>Eurotiomycetidae</taxon>
        <taxon>Eurotiales</taxon>
        <taxon>Trichocomaceae</taxon>
        <taxon>Talaromyces</taxon>
        <taxon>Talaromyces sect. Talaromyces</taxon>
    </lineage>
</organism>
<dbReference type="InterPro" id="IPR037401">
    <property type="entry name" value="SnoaL-like"/>
</dbReference>
<evidence type="ECO:0000313" key="3">
    <source>
        <dbReference type="Proteomes" id="UP000249363"/>
    </source>
</evidence>
<dbReference type="OrthoDB" id="4119873at2759"/>
<dbReference type="RefSeq" id="XP_040734244.1">
    <property type="nucleotide sequence ID" value="XM_040878249.1"/>
</dbReference>
<dbReference type="SUPFAM" id="SSF54427">
    <property type="entry name" value="NTF2-like"/>
    <property type="match status" value="1"/>
</dbReference>
<dbReference type="InterPro" id="IPR032710">
    <property type="entry name" value="NTF2-like_dom_sf"/>
</dbReference>
<dbReference type="GeneID" id="63794956"/>
<feature type="domain" description="SnoaL-like" evidence="1">
    <location>
        <begin position="20"/>
        <end position="139"/>
    </location>
</feature>
<evidence type="ECO:0000259" key="1">
    <source>
        <dbReference type="Pfam" id="PF13577"/>
    </source>
</evidence>
<sequence>MSTKNPLSRGPRVGMTPTEEVTARSLILALINRYASLARGIPDPQVNQEIASLFLPKATISLPDGRVLSPSEIGKITESNPPELLRHHVTTVDVQFDSKKQARCQTYIIAGTHLKMPDHWGRWDADVVQTEDGRWLFARKVILVDGMDEGGWLQGLVDASVAATD</sequence>